<comment type="caution">
    <text evidence="1">The sequence shown here is derived from an EMBL/GenBank/DDBJ whole genome shotgun (WGS) entry which is preliminary data.</text>
</comment>
<protein>
    <submittedName>
        <fullName evidence="1">14619_t:CDS:1</fullName>
    </submittedName>
</protein>
<proteinExistence type="predicted"/>
<name>A0A9N9HP14_9GLOM</name>
<gene>
    <name evidence="1" type="ORF">ALEPTO_LOCUS11472</name>
</gene>
<dbReference type="OrthoDB" id="2435690at2759"/>
<feature type="non-terminal residue" evidence="1">
    <location>
        <position position="111"/>
    </location>
</feature>
<evidence type="ECO:0000313" key="1">
    <source>
        <dbReference type="EMBL" id="CAG8698422.1"/>
    </source>
</evidence>
<dbReference type="Proteomes" id="UP000789508">
    <property type="component" value="Unassembled WGS sequence"/>
</dbReference>
<organism evidence="1 2">
    <name type="scientific">Ambispora leptoticha</name>
    <dbReference type="NCBI Taxonomy" id="144679"/>
    <lineage>
        <taxon>Eukaryota</taxon>
        <taxon>Fungi</taxon>
        <taxon>Fungi incertae sedis</taxon>
        <taxon>Mucoromycota</taxon>
        <taxon>Glomeromycotina</taxon>
        <taxon>Glomeromycetes</taxon>
        <taxon>Archaeosporales</taxon>
        <taxon>Ambisporaceae</taxon>
        <taxon>Ambispora</taxon>
    </lineage>
</organism>
<dbReference type="AlphaFoldDB" id="A0A9N9HP14"/>
<reference evidence="1" key="1">
    <citation type="submission" date="2021-06" db="EMBL/GenBank/DDBJ databases">
        <authorList>
            <person name="Kallberg Y."/>
            <person name="Tangrot J."/>
            <person name="Rosling A."/>
        </authorList>
    </citation>
    <scope>NUCLEOTIDE SEQUENCE</scope>
    <source>
        <strain evidence="1">FL130A</strain>
    </source>
</reference>
<sequence length="111" mass="13033">QNQLKKLWDGFAELYNDLHQNEISGNSFKKKAIEWLEYFLTPSQRHPNRNFVQGLYRATDCTPYMHSLVYHIPEFIDIHKDLGLMAFSCSALEKKTIFKMVDMSVLGSQQF</sequence>
<dbReference type="EMBL" id="CAJVPS010018717">
    <property type="protein sequence ID" value="CAG8698422.1"/>
    <property type="molecule type" value="Genomic_DNA"/>
</dbReference>
<evidence type="ECO:0000313" key="2">
    <source>
        <dbReference type="Proteomes" id="UP000789508"/>
    </source>
</evidence>
<keyword evidence="2" id="KW-1185">Reference proteome</keyword>
<accession>A0A9N9HP14</accession>